<reference evidence="2 3" key="1">
    <citation type="journal article" date="2016" name="Nat. Commun.">
        <title>Thousands of microbial genomes shed light on interconnected biogeochemical processes in an aquifer system.</title>
        <authorList>
            <person name="Anantharaman K."/>
            <person name="Brown C.T."/>
            <person name="Hug L.A."/>
            <person name="Sharon I."/>
            <person name="Castelle C.J."/>
            <person name="Probst A.J."/>
            <person name="Thomas B.C."/>
            <person name="Singh A."/>
            <person name="Wilkins M.J."/>
            <person name="Karaoz U."/>
            <person name="Brodie E.L."/>
            <person name="Williams K.H."/>
            <person name="Hubbard S.S."/>
            <person name="Banfield J.F."/>
        </authorList>
    </citation>
    <scope>NUCLEOTIDE SEQUENCE [LARGE SCALE GENOMIC DNA]</scope>
</reference>
<dbReference type="PANTHER" id="PTHR43852">
    <property type="entry name" value="NUCLEOTIDYLTRANSFERASE"/>
    <property type="match status" value="1"/>
</dbReference>
<dbReference type="Pfam" id="PF18765">
    <property type="entry name" value="Polbeta"/>
    <property type="match status" value="1"/>
</dbReference>
<evidence type="ECO:0000313" key="2">
    <source>
        <dbReference type="EMBL" id="OHA21034.1"/>
    </source>
</evidence>
<dbReference type="InterPro" id="IPR041633">
    <property type="entry name" value="Polbeta"/>
</dbReference>
<organism evidence="2 3">
    <name type="scientific">Candidatus Taylorbacteria bacterium RIFCSPHIGHO2_02_49_25</name>
    <dbReference type="NCBI Taxonomy" id="1802305"/>
    <lineage>
        <taxon>Bacteria</taxon>
        <taxon>Candidatus Tayloriibacteriota</taxon>
    </lineage>
</organism>
<dbReference type="NCBIfam" id="NF047752">
    <property type="entry name" value="MntA_antitoxin"/>
    <property type="match status" value="1"/>
</dbReference>
<dbReference type="AlphaFoldDB" id="A0A1G2MBF2"/>
<dbReference type="Proteomes" id="UP000176493">
    <property type="component" value="Unassembled WGS sequence"/>
</dbReference>
<dbReference type="CDD" id="cd05403">
    <property type="entry name" value="NT_KNTase_like"/>
    <property type="match status" value="1"/>
</dbReference>
<gene>
    <name evidence="2" type="ORF">A2W52_01585</name>
</gene>
<dbReference type="Gene3D" id="3.30.460.10">
    <property type="entry name" value="Beta Polymerase, domain 2"/>
    <property type="match status" value="1"/>
</dbReference>
<protein>
    <recommendedName>
        <fullName evidence="1">Polymerase beta nucleotidyltransferase domain-containing protein</fullName>
    </recommendedName>
</protein>
<dbReference type="InterPro" id="IPR043519">
    <property type="entry name" value="NT_sf"/>
</dbReference>
<feature type="domain" description="Polymerase beta nucleotidyltransferase" evidence="1">
    <location>
        <begin position="7"/>
        <end position="96"/>
    </location>
</feature>
<dbReference type="InterPro" id="IPR052930">
    <property type="entry name" value="TA_antitoxin_MntA"/>
</dbReference>
<name>A0A1G2MBF2_9BACT</name>
<proteinExistence type="predicted"/>
<dbReference type="SUPFAM" id="SSF81301">
    <property type="entry name" value="Nucleotidyltransferase"/>
    <property type="match status" value="1"/>
</dbReference>
<accession>A0A1G2MBF2</accession>
<dbReference type="EMBL" id="MHRJ01000054">
    <property type="protein sequence ID" value="OHA21034.1"/>
    <property type="molecule type" value="Genomic_DNA"/>
</dbReference>
<evidence type="ECO:0000259" key="1">
    <source>
        <dbReference type="Pfam" id="PF18765"/>
    </source>
</evidence>
<comment type="caution">
    <text evidence="2">The sequence shown here is derived from an EMBL/GenBank/DDBJ whole genome shotgun (WGS) entry which is preliminary data.</text>
</comment>
<evidence type="ECO:0000313" key="3">
    <source>
        <dbReference type="Proteomes" id="UP000176493"/>
    </source>
</evidence>
<dbReference type="PANTHER" id="PTHR43852:SF2">
    <property type="entry name" value="PROTEIN ADENYLYLTRANSFERASE MNTA"/>
    <property type="match status" value="1"/>
</dbReference>
<sequence>MTDEQKKKIAEIAGKHNLQLIVLFGSQATGRTHKKSDVDIGFVAEREIDSGERFAISSELARIFQNPEVELVNLNNVSPELKRQVADQGILLYESRPQTFDLFKIHAHRIYMETKPLRVYRDARLNNFLKKYAG</sequence>